<accession>A0A2D0MX41</accession>
<keyword evidence="2" id="KW-1185">Reference proteome</keyword>
<evidence type="ECO:0000313" key="2">
    <source>
        <dbReference type="Proteomes" id="UP000223913"/>
    </source>
</evidence>
<dbReference type="OrthoDB" id="5432096at2"/>
<evidence type="ECO:0000313" key="1">
    <source>
        <dbReference type="EMBL" id="PHN00718.1"/>
    </source>
</evidence>
<dbReference type="Gene3D" id="3.40.50.300">
    <property type="entry name" value="P-loop containing nucleotide triphosphate hydrolases"/>
    <property type="match status" value="1"/>
</dbReference>
<dbReference type="InterPro" id="IPR027417">
    <property type="entry name" value="P-loop_NTPase"/>
</dbReference>
<proteinExistence type="predicted"/>
<dbReference type="RefSeq" id="WP_099155869.1">
    <property type="nucleotide sequence ID" value="NZ_PDUD01000079.1"/>
</dbReference>
<dbReference type="Pfam" id="PF13469">
    <property type="entry name" value="Sulfotransfer_3"/>
    <property type="match status" value="1"/>
</dbReference>
<dbReference type="EMBL" id="PDUD01000079">
    <property type="protein sequence ID" value="PHN00718.1"/>
    <property type="molecule type" value="Genomic_DNA"/>
</dbReference>
<name>A0A2D0MX41_FLAN2</name>
<dbReference type="Proteomes" id="UP000223913">
    <property type="component" value="Unassembled WGS sequence"/>
</dbReference>
<sequence length="402" mass="45675">MRSPIIIVGAPRSGTSMMMSAMRHILGYAGHNEAHIFTLLDKLLQTTRDHCRSLSAGFDPTSNVLLFDPNLKIEEDLKQLFKQYLTQFYGDKPWFLKTPNRYAIQALPLMLELFPEARIIYMKRRGIENVLSQSRKFGNGKFSADYCTEWSACMLSFFTKDFSDRSLVIDQLAYIKCPDLLITKLLYFLEIDASAGLKGRLKKYLLGNPVEKTAALTSSYIALEETPWSEEEKATFLTICEGSMNLGGYPISRAQIDNFQADESFLFSGRNRRSVVKAINALTPWNLIPQDVLQPFQLHPNSIMEDKLSIFISLPVPPTGIRFSMLNPKLSGPGVTVRIEEINQRSQVIQLVQEINLRSLEVKQVQLRLVSSQPIVKIQIANEAGSQNYNYKLLEMQLLQSF</sequence>
<reference evidence="1 2" key="1">
    <citation type="submission" date="2017-10" db="EMBL/GenBank/DDBJ databases">
        <title>The draft genome sequence of Lewinella nigricans NBRC 102662.</title>
        <authorList>
            <person name="Wang K."/>
        </authorList>
    </citation>
    <scope>NUCLEOTIDE SEQUENCE [LARGE SCALE GENOMIC DNA]</scope>
    <source>
        <strain evidence="1 2">NBRC 102662</strain>
    </source>
</reference>
<organism evidence="1 2">
    <name type="scientific">Flavilitoribacter nigricans (strain ATCC 23147 / DSM 23189 / NBRC 102662 / NCIMB 1420 / SS-2)</name>
    <name type="common">Lewinella nigricans</name>
    <dbReference type="NCBI Taxonomy" id="1122177"/>
    <lineage>
        <taxon>Bacteria</taxon>
        <taxon>Pseudomonadati</taxon>
        <taxon>Bacteroidota</taxon>
        <taxon>Saprospiria</taxon>
        <taxon>Saprospirales</taxon>
        <taxon>Lewinellaceae</taxon>
        <taxon>Flavilitoribacter</taxon>
    </lineage>
</organism>
<dbReference type="SUPFAM" id="SSF52540">
    <property type="entry name" value="P-loop containing nucleoside triphosphate hydrolases"/>
    <property type="match status" value="1"/>
</dbReference>
<evidence type="ECO:0008006" key="3">
    <source>
        <dbReference type="Google" id="ProtNLM"/>
    </source>
</evidence>
<gene>
    <name evidence="1" type="ORF">CRP01_40760</name>
</gene>
<protein>
    <recommendedName>
        <fullName evidence="3">Sulfotransferase family protein</fullName>
    </recommendedName>
</protein>
<dbReference type="AlphaFoldDB" id="A0A2D0MX41"/>
<comment type="caution">
    <text evidence="1">The sequence shown here is derived from an EMBL/GenBank/DDBJ whole genome shotgun (WGS) entry which is preliminary data.</text>
</comment>